<dbReference type="EMBL" id="VSWC01000042">
    <property type="protein sequence ID" value="KAA1103459.1"/>
    <property type="molecule type" value="Genomic_DNA"/>
</dbReference>
<comment type="caution">
    <text evidence="2">The sequence shown here is derived from an EMBL/GenBank/DDBJ whole genome shotgun (WGS) entry which is preliminary data.</text>
</comment>
<organism evidence="2 3">
    <name type="scientific">Puccinia graminis f. sp. tritici</name>
    <dbReference type="NCBI Taxonomy" id="56615"/>
    <lineage>
        <taxon>Eukaryota</taxon>
        <taxon>Fungi</taxon>
        <taxon>Dikarya</taxon>
        <taxon>Basidiomycota</taxon>
        <taxon>Pucciniomycotina</taxon>
        <taxon>Pucciniomycetes</taxon>
        <taxon>Pucciniales</taxon>
        <taxon>Pucciniaceae</taxon>
        <taxon>Puccinia</taxon>
    </lineage>
</organism>
<feature type="compositionally biased region" description="Polar residues" evidence="1">
    <location>
        <begin position="10"/>
        <end position="21"/>
    </location>
</feature>
<gene>
    <name evidence="2" type="ORF">PGT21_018581</name>
</gene>
<evidence type="ECO:0000313" key="2">
    <source>
        <dbReference type="EMBL" id="KAA1103459.1"/>
    </source>
</evidence>
<sequence length="159" mass="17276">MVGPDRASAVSMTARSTQPHAQQGIDRWVNPACMKTGGMTAGHADEVYMWRADDSVIPTVGRPTDPRRPAVNNLTTAGRIEKSRSATKAQPEFADTMAPRTPVKYHGFAPEAGRLKSIFRGDSRFQMGDIAMSTLSAPLTRGACDSDSQLWLRGRDGTR</sequence>
<feature type="region of interest" description="Disordered" evidence="1">
    <location>
        <begin position="1"/>
        <end position="22"/>
    </location>
</feature>
<feature type="region of interest" description="Disordered" evidence="1">
    <location>
        <begin position="59"/>
        <end position="94"/>
    </location>
</feature>
<evidence type="ECO:0000313" key="3">
    <source>
        <dbReference type="Proteomes" id="UP000324748"/>
    </source>
</evidence>
<evidence type="ECO:0000256" key="1">
    <source>
        <dbReference type="SAM" id="MobiDB-lite"/>
    </source>
</evidence>
<reference evidence="2 3" key="1">
    <citation type="submission" date="2019-05" db="EMBL/GenBank/DDBJ databases">
        <title>Emergence of the Ug99 lineage of the wheat stem rust pathogen through somatic hybridization.</title>
        <authorList>
            <person name="Li F."/>
            <person name="Upadhyaya N.M."/>
            <person name="Sperschneider J."/>
            <person name="Matny O."/>
            <person name="Nguyen-Phuc H."/>
            <person name="Mago R."/>
            <person name="Raley C."/>
            <person name="Miller M.E."/>
            <person name="Silverstein K.A.T."/>
            <person name="Henningsen E."/>
            <person name="Hirsch C.D."/>
            <person name="Visser B."/>
            <person name="Pretorius Z.A."/>
            <person name="Steffenson B.J."/>
            <person name="Schwessinger B."/>
            <person name="Dodds P.N."/>
            <person name="Figueroa M."/>
        </authorList>
    </citation>
    <scope>NUCLEOTIDE SEQUENCE [LARGE SCALE GENOMIC DNA]</scope>
    <source>
        <strain evidence="2">21-0</strain>
    </source>
</reference>
<dbReference type="Proteomes" id="UP000324748">
    <property type="component" value="Unassembled WGS sequence"/>
</dbReference>
<protein>
    <submittedName>
        <fullName evidence="2">Uncharacterized protein</fullName>
    </submittedName>
</protein>
<dbReference type="AlphaFoldDB" id="A0A5B0PU40"/>
<name>A0A5B0PU40_PUCGR</name>
<proteinExistence type="predicted"/>
<keyword evidence="3" id="KW-1185">Reference proteome</keyword>
<accession>A0A5B0PU40</accession>